<reference evidence="2 3" key="1">
    <citation type="journal article" date="2024" name="BMC Genomics">
        <title>De novo assembly and annotation of Popillia japonica's genome with initial clues to its potential as an invasive pest.</title>
        <authorList>
            <person name="Cucini C."/>
            <person name="Boschi S."/>
            <person name="Funari R."/>
            <person name="Cardaioli E."/>
            <person name="Iannotti N."/>
            <person name="Marturano G."/>
            <person name="Paoli F."/>
            <person name="Bruttini M."/>
            <person name="Carapelli A."/>
            <person name="Frati F."/>
            <person name="Nardi F."/>
        </authorList>
    </citation>
    <scope>NUCLEOTIDE SEQUENCE [LARGE SCALE GENOMIC DNA]</scope>
    <source>
        <strain evidence="2">DMR45628</strain>
    </source>
</reference>
<accession>A0AAW1L888</accession>
<evidence type="ECO:0000313" key="3">
    <source>
        <dbReference type="Proteomes" id="UP001458880"/>
    </source>
</evidence>
<feature type="region of interest" description="Disordered" evidence="1">
    <location>
        <begin position="230"/>
        <end position="287"/>
    </location>
</feature>
<evidence type="ECO:0000313" key="2">
    <source>
        <dbReference type="EMBL" id="KAK9731003.1"/>
    </source>
</evidence>
<dbReference type="Proteomes" id="UP001458880">
    <property type="component" value="Unassembled WGS sequence"/>
</dbReference>
<organism evidence="2 3">
    <name type="scientific">Popillia japonica</name>
    <name type="common">Japanese beetle</name>
    <dbReference type="NCBI Taxonomy" id="7064"/>
    <lineage>
        <taxon>Eukaryota</taxon>
        <taxon>Metazoa</taxon>
        <taxon>Ecdysozoa</taxon>
        <taxon>Arthropoda</taxon>
        <taxon>Hexapoda</taxon>
        <taxon>Insecta</taxon>
        <taxon>Pterygota</taxon>
        <taxon>Neoptera</taxon>
        <taxon>Endopterygota</taxon>
        <taxon>Coleoptera</taxon>
        <taxon>Polyphaga</taxon>
        <taxon>Scarabaeiformia</taxon>
        <taxon>Scarabaeidae</taxon>
        <taxon>Rutelinae</taxon>
        <taxon>Popillia</taxon>
    </lineage>
</organism>
<evidence type="ECO:0000256" key="1">
    <source>
        <dbReference type="SAM" id="MobiDB-lite"/>
    </source>
</evidence>
<name>A0AAW1L888_POPJA</name>
<sequence length="319" mass="36522">MLYMRVRNRCACMEVLCHRYGQDTHQNFYPEFLYQILSYEPKLVQFLVTKKLSGVSIPNSVIRAEACTVSSNKEIEDKNVLREMRDASVKEIIKRMESRVSDLYTLPNCSRVSDLYTLPNVSDVENVNKTDGAPEKLSARESVENLSASASISLKLDPVKEQRRVSRRTEYLAPLSCHRKSTYESIKRAIQNCKSSSKLIDIDSIEAKRRRKLEVQDSLELRIASLANTSPLSKTSSQKQESSQKVTTKSSRTSKKSTTSSQNSKKLKVKRRKSILKRGSREGNKLSRTVSILEHKMEDSETQTYLNMKDFFLEVKEDT</sequence>
<feature type="compositionally biased region" description="Low complexity" evidence="1">
    <location>
        <begin position="233"/>
        <end position="264"/>
    </location>
</feature>
<comment type="caution">
    <text evidence="2">The sequence shown here is derived from an EMBL/GenBank/DDBJ whole genome shotgun (WGS) entry which is preliminary data.</text>
</comment>
<dbReference type="AlphaFoldDB" id="A0AAW1L888"/>
<keyword evidence="3" id="KW-1185">Reference proteome</keyword>
<dbReference type="EMBL" id="JASPKY010000139">
    <property type="protein sequence ID" value="KAK9731003.1"/>
    <property type="molecule type" value="Genomic_DNA"/>
</dbReference>
<protein>
    <submittedName>
        <fullName evidence="2">Uncharacterized protein</fullName>
    </submittedName>
</protein>
<gene>
    <name evidence="2" type="ORF">QE152_g14052</name>
</gene>
<feature type="compositionally biased region" description="Basic residues" evidence="1">
    <location>
        <begin position="265"/>
        <end position="278"/>
    </location>
</feature>
<proteinExistence type="predicted"/>